<accession>A0A563W4J4</accession>
<dbReference type="AlphaFoldDB" id="A0A563W4J4"/>
<protein>
    <recommendedName>
        <fullName evidence="3">Multidrug-efflux transporter</fullName>
    </recommendedName>
</protein>
<evidence type="ECO:0000256" key="3">
    <source>
        <dbReference type="ARBA" id="ARBA00031636"/>
    </source>
</evidence>
<feature type="transmembrane region" description="Helical" evidence="4">
    <location>
        <begin position="36"/>
        <end position="56"/>
    </location>
</feature>
<evidence type="ECO:0000256" key="2">
    <source>
        <dbReference type="ARBA" id="ARBA00022448"/>
    </source>
</evidence>
<dbReference type="InterPro" id="IPR050222">
    <property type="entry name" value="MATE_MdtK"/>
</dbReference>
<keyword evidence="4" id="KW-0472">Membrane</keyword>
<comment type="similarity">
    <text evidence="1">Belongs to the multi antimicrobial extrusion (MATE) (TC 2.A.66.1) family.</text>
</comment>
<dbReference type="Proteomes" id="UP000320055">
    <property type="component" value="Unassembled WGS sequence"/>
</dbReference>
<proteinExistence type="inferred from homology"/>
<evidence type="ECO:0000256" key="4">
    <source>
        <dbReference type="SAM" id="Phobius"/>
    </source>
</evidence>
<reference evidence="5 6" key="1">
    <citation type="submission" date="2019-01" db="EMBL/GenBank/DDBJ databases">
        <authorList>
            <person name="Brito A."/>
        </authorList>
    </citation>
    <scope>NUCLEOTIDE SEQUENCE [LARGE SCALE GENOMIC DNA]</scope>
    <source>
        <strain evidence="5">1</strain>
    </source>
</reference>
<evidence type="ECO:0000313" key="6">
    <source>
        <dbReference type="Proteomes" id="UP000320055"/>
    </source>
</evidence>
<feature type="transmembrane region" description="Helical" evidence="4">
    <location>
        <begin position="62"/>
        <end position="82"/>
    </location>
</feature>
<dbReference type="PANTHER" id="PTHR43298:SF2">
    <property type="entry name" value="FMN_FAD EXPORTER YEEO-RELATED"/>
    <property type="match status" value="1"/>
</dbReference>
<keyword evidence="2" id="KW-0813">Transport</keyword>
<evidence type="ECO:0000313" key="5">
    <source>
        <dbReference type="EMBL" id="VEP18622.1"/>
    </source>
</evidence>
<feature type="transmembrane region" description="Helical" evidence="4">
    <location>
        <begin position="6"/>
        <end position="24"/>
    </location>
</feature>
<evidence type="ECO:0000256" key="1">
    <source>
        <dbReference type="ARBA" id="ARBA00010199"/>
    </source>
</evidence>
<dbReference type="EMBL" id="CAACVJ010000692">
    <property type="protein sequence ID" value="VEP18622.1"/>
    <property type="molecule type" value="Genomic_DNA"/>
</dbReference>
<organism evidence="5 6">
    <name type="scientific">Hyella patelloides LEGE 07179</name>
    <dbReference type="NCBI Taxonomy" id="945734"/>
    <lineage>
        <taxon>Bacteria</taxon>
        <taxon>Bacillati</taxon>
        <taxon>Cyanobacteriota</taxon>
        <taxon>Cyanophyceae</taxon>
        <taxon>Pleurocapsales</taxon>
        <taxon>Hyellaceae</taxon>
        <taxon>Hyella</taxon>
    </lineage>
</organism>
<dbReference type="PANTHER" id="PTHR43298">
    <property type="entry name" value="MULTIDRUG RESISTANCE PROTEIN NORM-RELATED"/>
    <property type="match status" value="1"/>
</dbReference>
<keyword evidence="6" id="KW-1185">Reference proteome</keyword>
<gene>
    <name evidence="5" type="ORF">H1P_840003</name>
</gene>
<sequence length="91" mass="9845">MQVWYIGMVFLVIPMVGNSAIRAAGNTLTPSSIMTFAAGFNILLDPLLIFGLWGFPELGLTGAAWATVISRAMTLVASLLVLKFKEHMRSS</sequence>
<keyword evidence="4" id="KW-0812">Transmembrane</keyword>
<keyword evidence="4" id="KW-1133">Transmembrane helix</keyword>
<name>A0A563W4J4_9CYAN</name>